<evidence type="ECO:0000313" key="1">
    <source>
        <dbReference type="EMBL" id="KAE8329560.1"/>
    </source>
</evidence>
<keyword evidence="2" id="KW-1185">Reference proteome</keyword>
<dbReference type="EMBL" id="ML741778">
    <property type="protein sequence ID" value="KAE8329560.1"/>
    <property type="molecule type" value="Genomic_DNA"/>
</dbReference>
<accession>A0A5N6XDG6</accession>
<dbReference type="Proteomes" id="UP000325945">
    <property type="component" value="Unassembled WGS sequence"/>
</dbReference>
<reference evidence="2" key="1">
    <citation type="submission" date="2019-04" db="EMBL/GenBank/DDBJ databases">
        <title>Friends and foes A comparative genomics studyof 23 Aspergillus species from section Flavi.</title>
        <authorList>
            <consortium name="DOE Joint Genome Institute"/>
            <person name="Kjaerbolling I."/>
            <person name="Vesth T."/>
            <person name="Frisvad J.C."/>
            <person name="Nybo J.L."/>
            <person name="Theobald S."/>
            <person name="Kildgaard S."/>
            <person name="Isbrandt T."/>
            <person name="Kuo A."/>
            <person name="Sato A."/>
            <person name="Lyhne E.K."/>
            <person name="Kogle M.E."/>
            <person name="Wiebenga A."/>
            <person name="Kun R.S."/>
            <person name="Lubbers R.J."/>
            <person name="Makela M.R."/>
            <person name="Barry K."/>
            <person name="Chovatia M."/>
            <person name="Clum A."/>
            <person name="Daum C."/>
            <person name="Haridas S."/>
            <person name="He G."/>
            <person name="LaButti K."/>
            <person name="Lipzen A."/>
            <person name="Mondo S."/>
            <person name="Riley R."/>
            <person name="Salamov A."/>
            <person name="Simmons B.A."/>
            <person name="Magnuson J.K."/>
            <person name="Henrissat B."/>
            <person name="Mortensen U.H."/>
            <person name="Larsen T.O."/>
            <person name="Devries R.P."/>
            <person name="Grigoriev I.V."/>
            <person name="Machida M."/>
            <person name="Baker S.E."/>
            <person name="Andersen M.R."/>
        </authorList>
    </citation>
    <scope>NUCLEOTIDE SEQUENCE [LARGE SCALE GENOMIC DNA]</scope>
    <source>
        <strain evidence="2">CBS 130017</strain>
    </source>
</reference>
<dbReference type="AlphaFoldDB" id="A0A5N6XDG6"/>
<proteinExistence type="predicted"/>
<protein>
    <submittedName>
        <fullName evidence="1">Uncharacterized protein</fullName>
    </submittedName>
</protein>
<organism evidence="1 2">
    <name type="scientific">Aspergillus sergii</name>
    <dbReference type="NCBI Taxonomy" id="1034303"/>
    <lineage>
        <taxon>Eukaryota</taxon>
        <taxon>Fungi</taxon>
        <taxon>Dikarya</taxon>
        <taxon>Ascomycota</taxon>
        <taxon>Pezizomycotina</taxon>
        <taxon>Eurotiomycetes</taxon>
        <taxon>Eurotiomycetidae</taxon>
        <taxon>Eurotiales</taxon>
        <taxon>Aspergillaceae</taxon>
        <taxon>Aspergillus</taxon>
        <taxon>Aspergillus subgen. Circumdati</taxon>
    </lineage>
</organism>
<gene>
    <name evidence="1" type="ORF">BDV39DRAFT_191203</name>
</gene>
<sequence>MMTSLGLFTWQYCQILWLKPSHLNSGFADYQYETPRETQAIFSADKSSYCAQAASYQLAFVRESRIQTIPPFQLKYLCSWSHDNTLALTDGASKSSKDYYNDNSIWSSKGSYKAAITLGKTGVPGRECVYTYVVIIGTPSTKAQAAKPASIQGPISSEAPTSLALEGDVAPVPGLGDTIHLPGGPTTVIRHW</sequence>
<name>A0A5N6XDG6_9EURO</name>
<evidence type="ECO:0000313" key="2">
    <source>
        <dbReference type="Proteomes" id="UP000325945"/>
    </source>
</evidence>